<sequence length="522" mass="58604">MASEDIPQKVSHVQSKTKRREPSDKTSHPKANTENLAPELGDENSRSTLGISEPVKKIPEPLGSARTSGELSGQLHDHHGVTKVGDLSEVDSNPSPVTPEHKNDTDSQVAVGKYPYQPLQSNKHIIRVLYIEPPTSSSSQGGQVIAGSVFQVELMSGNSSSYPYSALSYEWGLPPKDESNSPTILLGGHTVRVRENLYNALRRIRDVQLKINSNTDSPLLLWVDAVCINQDDDVEKGHQVQMMGQIYATAQMVFVWLGSGSEQTLAAMNAINAVGMENLKELEDNLRKNGDHILDIDTLCESLEDSGHNRPEDEFDKLWVANLPTEQQEWVNKLRNVSRGIAEFCEASYWRRVWIVQEFVMARDCLLLCNDAFVTKYEFEKVLDLMAAIRKIRGLYEAIRVLGAWWPSDAGGVHLALETPAHDIQRLKEAKLRKKKTPLSEWLNMCAAKKFKATDPRDYVYAFLEISDDCSGKIIPDYTKSTLEVYTGTMEFAMENDPRLDRGFSRRIGEIMVARESRKLGE</sequence>
<dbReference type="InParanoid" id="F5HA84"/>
<dbReference type="PANTHER" id="PTHR24148">
    <property type="entry name" value="ANKYRIN REPEAT DOMAIN-CONTAINING PROTEIN 39 HOMOLOG-RELATED"/>
    <property type="match status" value="1"/>
</dbReference>
<dbReference type="OrthoDB" id="4590361at2759"/>
<feature type="domain" description="Heterokaryon incompatibility" evidence="2">
    <location>
        <begin position="164"/>
        <end position="358"/>
    </location>
</feature>
<evidence type="ECO:0000259" key="2">
    <source>
        <dbReference type="Pfam" id="PF06985"/>
    </source>
</evidence>
<dbReference type="InterPro" id="IPR010730">
    <property type="entry name" value="HET"/>
</dbReference>
<evidence type="ECO:0000256" key="1">
    <source>
        <dbReference type="SAM" id="MobiDB-lite"/>
    </source>
</evidence>
<dbReference type="KEGG" id="ncr:NCU01593"/>
<dbReference type="PANTHER" id="PTHR24148:SF77">
    <property type="entry name" value="HETEROKARYON INCOMPATIBILITY DOMAIN-CONTAINING PROTEIN"/>
    <property type="match status" value="1"/>
</dbReference>
<evidence type="ECO:0000313" key="4">
    <source>
        <dbReference type="Proteomes" id="UP000001805"/>
    </source>
</evidence>
<dbReference type="Pfam" id="PF06985">
    <property type="entry name" value="HET"/>
    <property type="match status" value="1"/>
</dbReference>
<organism evidence="3 4">
    <name type="scientific">Neurospora crassa (strain ATCC 24698 / 74-OR23-1A / CBS 708.71 / DSM 1257 / FGSC 987)</name>
    <dbReference type="NCBI Taxonomy" id="367110"/>
    <lineage>
        <taxon>Eukaryota</taxon>
        <taxon>Fungi</taxon>
        <taxon>Dikarya</taxon>
        <taxon>Ascomycota</taxon>
        <taxon>Pezizomycotina</taxon>
        <taxon>Sordariomycetes</taxon>
        <taxon>Sordariomycetidae</taxon>
        <taxon>Sordariales</taxon>
        <taxon>Sordariaceae</taxon>
        <taxon>Neurospora</taxon>
    </lineage>
</organism>
<dbReference type="STRING" id="367110.F5HA84"/>
<dbReference type="EMBL" id="CM002237">
    <property type="protein sequence ID" value="EAA27268.2"/>
    <property type="molecule type" value="Genomic_DNA"/>
</dbReference>
<dbReference type="InterPro" id="IPR052895">
    <property type="entry name" value="HetReg/Transcr_Mod"/>
</dbReference>
<dbReference type="HOGENOM" id="CLU_004184_3_2_1"/>
<name>F5HA84_NEUCR</name>
<dbReference type="PaxDb" id="5141-EFNCRP00000001669"/>
<reference evidence="3 4" key="1">
    <citation type="journal article" date="2003" name="Nature">
        <title>The genome sequence of the filamentous fungus Neurospora crassa.</title>
        <authorList>
            <person name="Galagan J.E."/>
            <person name="Calvo S.E."/>
            <person name="Borkovich K.A."/>
            <person name="Selker E.U."/>
            <person name="Read N.D."/>
            <person name="Jaffe D."/>
            <person name="FitzHugh W."/>
            <person name="Ma L.J."/>
            <person name="Smirnov S."/>
            <person name="Purcell S."/>
            <person name="Rehman B."/>
            <person name="Elkins T."/>
            <person name="Engels R."/>
            <person name="Wang S."/>
            <person name="Nielsen C.B."/>
            <person name="Butler J."/>
            <person name="Endrizzi M."/>
            <person name="Qui D."/>
            <person name="Ianakiev P."/>
            <person name="Bell-Pedersen D."/>
            <person name="Nelson M.A."/>
            <person name="Werner-Washburne M."/>
            <person name="Selitrennikoff C.P."/>
            <person name="Kinsey J.A."/>
            <person name="Braun E.L."/>
            <person name="Zelter A."/>
            <person name="Schulte U."/>
            <person name="Kothe G.O."/>
            <person name="Jedd G."/>
            <person name="Mewes W."/>
            <person name="Staben C."/>
            <person name="Marcotte E."/>
            <person name="Greenberg D."/>
            <person name="Roy A."/>
            <person name="Foley K."/>
            <person name="Naylor J."/>
            <person name="Stange-Thomann N."/>
            <person name="Barrett R."/>
            <person name="Gnerre S."/>
            <person name="Kamal M."/>
            <person name="Kamvysselis M."/>
            <person name="Mauceli E."/>
            <person name="Bielke C."/>
            <person name="Rudd S."/>
            <person name="Frishman D."/>
            <person name="Krystofova S."/>
            <person name="Rasmussen C."/>
            <person name="Metzenberg R.L."/>
            <person name="Perkins D.D."/>
            <person name="Kroken S."/>
            <person name="Cogoni C."/>
            <person name="Macino G."/>
            <person name="Catcheside D."/>
            <person name="Li W."/>
            <person name="Pratt R.J."/>
            <person name="Osmani S.A."/>
            <person name="DeSouza C.P."/>
            <person name="Glass L."/>
            <person name="Orbach M.J."/>
            <person name="Berglund J.A."/>
            <person name="Voelker R."/>
            <person name="Yarden O."/>
            <person name="Plamann M."/>
            <person name="Seiler S."/>
            <person name="Dunlap J."/>
            <person name="Radford A."/>
            <person name="Aramayo R."/>
            <person name="Natvig D.O."/>
            <person name="Alex L.A."/>
            <person name="Mannhaupt G."/>
            <person name="Ebbole D.J."/>
            <person name="Freitag M."/>
            <person name="Paulsen I."/>
            <person name="Sachs M.S."/>
            <person name="Lander E.S."/>
            <person name="Nusbaum C."/>
            <person name="Birren B."/>
        </authorList>
    </citation>
    <scope>NUCLEOTIDE SEQUENCE [LARGE SCALE GENOMIC DNA]</scope>
    <source>
        <strain evidence="4">ATCC 24698 / 74-OR23-1A / CBS 708.71 / DSM 1257 / FGSC 987</strain>
    </source>
</reference>
<evidence type="ECO:0000313" key="3">
    <source>
        <dbReference type="EMBL" id="EAA27268.2"/>
    </source>
</evidence>
<keyword evidence="4" id="KW-1185">Reference proteome</keyword>
<gene>
    <name evidence="3" type="ORF">NCU01593</name>
</gene>
<feature type="region of interest" description="Disordered" evidence="1">
    <location>
        <begin position="1"/>
        <end position="109"/>
    </location>
</feature>
<dbReference type="Proteomes" id="UP000001805">
    <property type="component" value="Chromosome 6, Linkage Group II"/>
</dbReference>
<dbReference type="VEuPathDB" id="FungiDB:NCU01593"/>
<dbReference type="RefSeq" id="XP_956504.2">
    <property type="nucleotide sequence ID" value="XM_951411.2"/>
</dbReference>
<proteinExistence type="predicted"/>
<protein>
    <recommendedName>
        <fullName evidence="2">Heterokaryon incompatibility domain-containing protein</fullName>
    </recommendedName>
</protein>
<dbReference type="AlphaFoldDB" id="F5HA84"/>
<dbReference type="GeneID" id="3872651"/>
<accession>F5HA84</accession>